<evidence type="ECO:0000313" key="3">
    <source>
        <dbReference type="Proteomes" id="UP000680038"/>
    </source>
</evidence>
<dbReference type="CDD" id="cd00229">
    <property type="entry name" value="SGNH_hydrolase"/>
    <property type="match status" value="1"/>
</dbReference>
<dbReference type="GO" id="GO:0004622">
    <property type="term" value="F:phosphatidylcholine lysophospholipase activity"/>
    <property type="evidence" value="ECO:0007669"/>
    <property type="project" value="TreeGrafter"/>
</dbReference>
<dbReference type="Gene3D" id="3.40.50.1110">
    <property type="entry name" value="SGNH hydrolase"/>
    <property type="match status" value="1"/>
</dbReference>
<dbReference type="SUPFAM" id="SSF52266">
    <property type="entry name" value="SGNH hydrolase"/>
    <property type="match status" value="1"/>
</dbReference>
<dbReference type="InterPro" id="IPR013320">
    <property type="entry name" value="ConA-like_dom_sf"/>
</dbReference>
<dbReference type="InterPro" id="IPR013830">
    <property type="entry name" value="SGNH_hydro"/>
</dbReference>
<dbReference type="InterPro" id="IPR051532">
    <property type="entry name" value="Ester_Hydrolysis_Enzymes"/>
</dbReference>
<comment type="caution">
    <text evidence="2">The sequence shown here is derived from an EMBL/GenBank/DDBJ whole genome shotgun (WGS) entry which is preliminary data.</text>
</comment>
<keyword evidence="3" id="KW-1185">Reference proteome</keyword>
<reference evidence="2" key="1">
    <citation type="submission" date="2021-04" db="EMBL/GenBank/DDBJ databases">
        <authorList>
            <person name="Rodrigo-Torres L."/>
            <person name="Arahal R. D."/>
            <person name="Lucena T."/>
        </authorList>
    </citation>
    <scope>NUCLEOTIDE SEQUENCE</scope>
    <source>
        <strain evidence="2">CECT 9275</strain>
    </source>
</reference>
<dbReference type="InterPro" id="IPR036514">
    <property type="entry name" value="SGNH_hydro_sf"/>
</dbReference>
<dbReference type="Pfam" id="PF13472">
    <property type="entry name" value="Lipase_GDSL_2"/>
    <property type="match status" value="1"/>
</dbReference>
<evidence type="ECO:0000259" key="1">
    <source>
        <dbReference type="Pfam" id="PF13472"/>
    </source>
</evidence>
<name>A0A916JEB4_9BACT</name>
<evidence type="ECO:0000313" key="2">
    <source>
        <dbReference type="EMBL" id="CAG5008898.1"/>
    </source>
</evidence>
<dbReference type="Proteomes" id="UP000680038">
    <property type="component" value="Unassembled WGS sequence"/>
</dbReference>
<proteinExistence type="predicted"/>
<dbReference type="SUPFAM" id="SSF49899">
    <property type="entry name" value="Concanavalin A-like lectins/glucanases"/>
    <property type="match status" value="1"/>
</dbReference>
<dbReference type="RefSeq" id="WP_215240757.1">
    <property type="nucleotide sequence ID" value="NZ_CAJRAF010000002.1"/>
</dbReference>
<organism evidence="2 3">
    <name type="scientific">Dyadobacter helix</name>
    <dbReference type="NCBI Taxonomy" id="2822344"/>
    <lineage>
        <taxon>Bacteria</taxon>
        <taxon>Pseudomonadati</taxon>
        <taxon>Bacteroidota</taxon>
        <taxon>Cytophagia</taxon>
        <taxon>Cytophagales</taxon>
        <taxon>Spirosomataceae</taxon>
        <taxon>Dyadobacter</taxon>
    </lineage>
</organism>
<gene>
    <name evidence="2" type="ORF">DYBT9275_04380</name>
</gene>
<sequence length="447" mass="50521">MLLVAGKRYRRLWLWGGIFLPFLVSCKVSSTHQLQEKKPRVIAFFGSSVCRGSGDEEKLGYAGRFARRLDTLRWKYVNVSIGGDNTIRLQQRIRKDLYPQHPDYVVIGLSLSNEGIVQPTDAERHRILERFRAGLLRMADSVRVMGAVPVFTNCYPRNSFSEEYYQITRQMNGIINEWPVPSINLLGTVDDGTGKWVKGFEYNGGHPNALGYEEMSRAVVPTLFDALEAKKPVPYRNWTSDHTRFFNIRNTTPVLQVTTDTLIRSFSESFMFQVAGEGVIAAVMHRSGVSVIKWEGGKVIYQSGSLSTHLSVPEVTRGQWVYLTLAHRHAAGETFLYINGKESNPVKERLKPNAFLLGGFPGNPAGVPDSLSFKDWMIHRSALNASEASDYMKWKMLRSSLEMYAPLSEIITTPVTELRNEAQSFTRVLLGKDAKFQVVRLGMQKDL</sequence>
<dbReference type="PANTHER" id="PTHR30383">
    <property type="entry name" value="THIOESTERASE 1/PROTEASE 1/LYSOPHOSPHOLIPASE L1"/>
    <property type="match status" value="1"/>
</dbReference>
<dbReference type="PANTHER" id="PTHR30383:SF5">
    <property type="entry name" value="SGNH HYDROLASE-TYPE ESTERASE DOMAIN-CONTAINING PROTEIN"/>
    <property type="match status" value="1"/>
</dbReference>
<dbReference type="EMBL" id="CAJRAF010000002">
    <property type="protein sequence ID" value="CAG5008898.1"/>
    <property type="molecule type" value="Genomic_DNA"/>
</dbReference>
<feature type="domain" description="SGNH hydrolase-type esterase" evidence="1">
    <location>
        <begin position="44"/>
        <end position="213"/>
    </location>
</feature>
<protein>
    <recommendedName>
        <fullName evidence="1">SGNH hydrolase-type esterase domain-containing protein</fullName>
    </recommendedName>
</protein>
<dbReference type="PROSITE" id="PS51257">
    <property type="entry name" value="PROKAR_LIPOPROTEIN"/>
    <property type="match status" value="1"/>
</dbReference>
<accession>A0A916JEB4</accession>
<dbReference type="AlphaFoldDB" id="A0A916JEB4"/>
<dbReference type="GO" id="GO:0005975">
    <property type="term" value="P:carbohydrate metabolic process"/>
    <property type="evidence" value="ECO:0007669"/>
    <property type="project" value="UniProtKB-ARBA"/>
</dbReference>
<dbReference type="GO" id="GO:0004553">
    <property type="term" value="F:hydrolase activity, hydrolyzing O-glycosyl compounds"/>
    <property type="evidence" value="ECO:0007669"/>
    <property type="project" value="UniProtKB-ARBA"/>
</dbReference>